<dbReference type="GO" id="GO:0031012">
    <property type="term" value="C:extracellular matrix"/>
    <property type="evidence" value="ECO:0007669"/>
    <property type="project" value="InterPro"/>
</dbReference>
<evidence type="ECO:0000313" key="8">
    <source>
        <dbReference type="EMBL" id="ARS36934.1"/>
    </source>
</evidence>
<dbReference type="InterPro" id="IPR002909">
    <property type="entry name" value="IPT_dom"/>
</dbReference>
<evidence type="ECO:0000313" key="9">
    <source>
        <dbReference type="Proteomes" id="UP000266292"/>
    </source>
</evidence>
<dbReference type="InterPro" id="IPR024079">
    <property type="entry name" value="MetalloPept_cat_dom_sf"/>
</dbReference>
<keyword evidence="1" id="KW-0645">Protease</keyword>
<evidence type="ECO:0000259" key="6">
    <source>
        <dbReference type="Pfam" id="PF01833"/>
    </source>
</evidence>
<keyword evidence="9" id="KW-1185">Reference proteome</keyword>
<dbReference type="Proteomes" id="UP000266292">
    <property type="component" value="Chromosome"/>
</dbReference>
<sequence>MANKYPLTVAGGRVALTLLFLSLLFVARHALASDTQHMLPLSLQERVAQADVVVEGEVVRQKSFWDARHENIYTSNIIKVYKSFKGEVQAGEVEVITEGGTVGLKKHVYSTALMLKPGQQGMFFLKRQQVLQRTPGSTPLSTSAYGSQQGFVAYNMADRTARGVFDSYGSVQKLYEEVRAKTGQSYRTVTENEKLQAAPIQQRQQQGQAAPLAPAISSFAPKVASAGTGVVLTINGSGFGSSRGNGAVEFQNADDGGQTYVRPLPDAYISWTNTRIQMYIPSITVDQNTVGSGPIRVVTDNGGSAISQDPIILEFAYSNVDYDDKSFQPILVGPDGGGYDIHFAPSMQSRQAAQEGFRRAMNTWVCASEVNWEIGSPTSKEVAADDGVVVIRFAPTSVVGANVLARTVSRYEGCPSETDTLFWVSEFDMEINNSINWEYGPAAPVRPQFDFETVMLHELGHAHQLGHVNLVRAVMFYAIESEQLVRDLSSLDIAGAELVLANSVLLGATLGEYNCRNVPGPMIPNPEGECNLAPEILALEAEFTSPDAVAVSWTTRNELVVNNFLIQRSPNGIDFTDIGTTDADGPRPDGDLNYTFVDNEPLPGVSYYRLRVVYNDGTYSFSPRVRVLNPADLRILRVYPNPFTAADEDRLRLSYLVDRTTDMQIQVYDMKGQLVRDVVLELTDSNVPVELDLTGIAGGIYILKWQEGTRSGQQRILKL</sequence>
<dbReference type="Gene3D" id="3.40.390.10">
    <property type="entry name" value="Collagenase (Catalytic Domain)"/>
    <property type="match status" value="1"/>
</dbReference>
<dbReference type="Pfam" id="PF01833">
    <property type="entry name" value="TIG"/>
    <property type="match status" value="1"/>
</dbReference>
<evidence type="ECO:0000256" key="1">
    <source>
        <dbReference type="ARBA" id="ARBA00022670"/>
    </source>
</evidence>
<dbReference type="CDD" id="cd00603">
    <property type="entry name" value="IPT_PCSR"/>
    <property type="match status" value="1"/>
</dbReference>
<dbReference type="GO" id="GO:0004222">
    <property type="term" value="F:metalloendopeptidase activity"/>
    <property type="evidence" value="ECO:0007669"/>
    <property type="project" value="InterPro"/>
</dbReference>
<evidence type="ECO:0000259" key="5">
    <source>
        <dbReference type="Pfam" id="PF00413"/>
    </source>
</evidence>
<dbReference type="Gene3D" id="2.60.40.10">
    <property type="entry name" value="Immunoglobulins"/>
    <property type="match status" value="1"/>
</dbReference>
<dbReference type="Pfam" id="PF00413">
    <property type="entry name" value="Peptidase_M10"/>
    <property type="match status" value="1"/>
</dbReference>
<dbReference type="InterPro" id="IPR001818">
    <property type="entry name" value="Pept_M10_metallopeptidase"/>
</dbReference>
<dbReference type="GO" id="GO:0006508">
    <property type="term" value="P:proteolysis"/>
    <property type="evidence" value="ECO:0007669"/>
    <property type="project" value="UniProtKB-KW"/>
</dbReference>
<dbReference type="STRING" id="709015.GCA_000472485_03372"/>
<accession>A0A1X9YVZ8</accession>
<dbReference type="InterPro" id="IPR014756">
    <property type="entry name" value="Ig_E-set"/>
</dbReference>
<evidence type="ECO:0000259" key="7">
    <source>
        <dbReference type="Pfam" id="PF18962"/>
    </source>
</evidence>
<dbReference type="AlphaFoldDB" id="A0A1X9YVZ8"/>
<dbReference type="RefSeq" id="WP_025608544.1">
    <property type="nucleotide sequence ID" value="NZ_CP021235.1"/>
</dbReference>
<evidence type="ECO:0000256" key="2">
    <source>
        <dbReference type="ARBA" id="ARBA00022723"/>
    </source>
</evidence>
<name>A0A1X9YVZ8_9BACT</name>
<dbReference type="InterPro" id="IPR026444">
    <property type="entry name" value="Secre_tail"/>
</dbReference>
<reference evidence="9" key="1">
    <citation type="submission" date="2017-05" db="EMBL/GenBank/DDBJ databases">
        <authorList>
            <person name="Ray J."/>
            <person name="Price M."/>
            <person name="Deutschbauer A."/>
        </authorList>
    </citation>
    <scope>NUCLEOTIDE SEQUENCE [LARGE SCALE GENOMIC DNA]</scope>
    <source>
        <strain evidence="9">DSM 19842</strain>
    </source>
</reference>
<protein>
    <submittedName>
        <fullName evidence="8">T9SS C-terminal target domain-containing protein</fullName>
    </submittedName>
</protein>
<dbReference type="GO" id="GO:0008270">
    <property type="term" value="F:zinc ion binding"/>
    <property type="evidence" value="ECO:0007669"/>
    <property type="project" value="InterPro"/>
</dbReference>
<keyword evidence="3" id="KW-0378">Hydrolase</keyword>
<keyword evidence="4" id="KW-0862">Zinc</keyword>
<dbReference type="Pfam" id="PF18962">
    <property type="entry name" value="Por_Secre_tail"/>
    <property type="match status" value="1"/>
</dbReference>
<dbReference type="EMBL" id="CP021235">
    <property type="protein sequence ID" value="ARS36934.1"/>
    <property type="molecule type" value="Genomic_DNA"/>
</dbReference>
<organism evidence="8 9">
    <name type="scientific">Pontibacter actiniarum</name>
    <dbReference type="NCBI Taxonomy" id="323450"/>
    <lineage>
        <taxon>Bacteria</taxon>
        <taxon>Pseudomonadati</taxon>
        <taxon>Bacteroidota</taxon>
        <taxon>Cytophagia</taxon>
        <taxon>Cytophagales</taxon>
        <taxon>Hymenobacteraceae</taxon>
        <taxon>Pontibacter</taxon>
    </lineage>
</organism>
<feature type="domain" description="Peptidase M10 metallopeptidase" evidence="5">
    <location>
        <begin position="431"/>
        <end position="496"/>
    </location>
</feature>
<keyword evidence="2" id="KW-0479">Metal-binding</keyword>
<dbReference type="NCBIfam" id="TIGR04183">
    <property type="entry name" value="Por_Secre_tail"/>
    <property type="match status" value="1"/>
</dbReference>
<dbReference type="OrthoDB" id="7574679at2"/>
<gene>
    <name evidence="8" type="ORF">CA264_16700</name>
</gene>
<dbReference type="InterPro" id="IPR013783">
    <property type="entry name" value="Ig-like_fold"/>
</dbReference>
<feature type="domain" description="Secretion system C-terminal sorting" evidence="7">
    <location>
        <begin position="638"/>
        <end position="714"/>
    </location>
</feature>
<dbReference type="SUPFAM" id="SSF55486">
    <property type="entry name" value="Metalloproteases ('zincins'), catalytic domain"/>
    <property type="match status" value="1"/>
</dbReference>
<dbReference type="SUPFAM" id="SSF81296">
    <property type="entry name" value="E set domains"/>
    <property type="match status" value="1"/>
</dbReference>
<proteinExistence type="predicted"/>
<evidence type="ECO:0000256" key="4">
    <source>
        <dbReference type="ARBA" id="ARBA00022833"/>
    </source>
</evidence>
<feature type="domain" description="IPT/TIG" evidence="6">
    <location>
        <begin position="214"/>
        <end position="307"/>
    </location>
</feature>
<dbReference type="KEGG" id="pact:CA264_16700"/>
<evidence type="ECO:0000256" key="3">
    <source>
        <dbReference type="ARBA" id="ARBA00022801"/>
    </source>
</evidence>